<dbReference type="GO" id="GO:0003677">
    <property type="term" value="F:DNA binding"/>
    <property type="evidence" value="ECO:0007669"/>
    <property type="project" value="InterPro"/>
</dbReference>
<dbReference type="RefSeq" id="WP_126029012.1">
    <property type="nucleotide sequence ID" value="NZ_QXGJ01000001.1"/>
</dbReference>
<protein>
    <submittedName>
        <fullName evidence="3">Transcriptional regulator</fullName>
    </submittedName>
</protein>
<evidence type="ECO:0000313" key="4">
    <source>
        <dbReference type="Proteomes" id="UP000288607"/>
    </source>
</evidence>
<dbReference type="InterPro" id="IPR000551">
    <property type="entry name" value="MerR-type_HTH_dom"/>
</dbReference>
<reference evidence="3 4" key="1">
    <citation type="submission" date="2018-09" db="EMBL/GenBank/DDBJ databases">
        <title>Characterization of the phylogenetic diversity of five novel species belonging to the genus Bifidobacterium.</title>
        <authorList>
            <person name="Lugli G.A."/>
            <person name="Duranti S."/>
            <person name="Milani C."/>
        </authorList>
    </citation>
    <scope>NUCLEOTIDE SEQUENCE [LARGE SCALE GENOMIC DNA]</scope>
    <source>
        <strain evidence="3 4">2028B</strain>
    </source>
</reference>
<dbReference type="GO" id="GO:0006355">
    <property type="term" value="P:regulation of DNA-templated transcription"/>
    <property type="evidence" value="ECO:0007669"/>
    <property type="project" value="InterPro"/>
</dbReference>
<comment type="caution">
    <text evidence="3">The sequence shown here is derived from an EMBL/GenBank/DDBJ whole genome shotgun (WGS) entry which is preliminary data.</text>
</comment>
<dbReference type="EMBL" id="QXGJ01000001">
    <property type="protein sequence ID" value="RSX52300.1"/>
    <property type="molecule type" value="Genomic_DNA"/>
</dbReference>
<accession>A0A430FHL4</accession>
<name>A0A430FHL4_9BIFI</name>
<feature type="region of interest" description="Disordered" evidence="1">
    <location>
        <begin position="192"/>
        <end position="212"/>
    </location>
</feature>
<proteinExistence type="predicted"/>
<organism evidence="3 4">
    <name type="scientific">Bifidobacterium callimiconis</name>
    <dbReference type="NCBI Taxonomy" id="2306973"/>
    <lineage>
        <taxon>Bacteria</taxon>
        <taxon>Bacillati</taxon>
        <taxon>Actinomycetota</taxon>
        <taxon>Actinomycetes</taxon>
        <taxon>Bifidobacteriales</taxon>
        <taxon>Bifidobacteriaceae</taxon>
        <taxon>Bifidobacterium</taxon>
    </lineage>
</organism>
<sequence>MTEDSTNTSSAIRFRLHRSTNERMEAAPRHAVQGYLFEMAGETACSGGYRGSTAAKVAGISLRQLDYWARKQIVTPSIRSLGPTAPSSHGGMQGLYVFRDVVILAVSKKLLDAGASLRNVITVIDSLKRHTTDDLYDIIMACDGETVYECTTDEQLMRLIHDGRTIFGISVGTVCRQVGEALACEEFVVSGTEPNSVSGTTSSATAMESCEPLDEFTARRLRRQRELRTEQARNARLPQAQREGLEA</sequence>
<dbReference type="Proteomes" id="UP000288607">
    <property type="component" value="Unassembled WGS sequence"/>
</dbReference>
<dbReference type="AlphaFoldDB" id="A0A430FHL4"/>
<evidence type="ECO:0000256" key="1">
    <source>
        <dbReference type="SAM" id="MobiDB-lite"/>
    </source>
</evidence>
<feature type="region of interest" description="Disordered" evidence="1">
    <location>
        <begin position="225"/>
        <end position="247"/>
    </location>
</feature>
<gene>
    <name evidence="3" type="ORF">D2E23_0028</name>
</gene>
<dbReference type="InterPro" id="IPR009061">
    <property type="entry name" value="DNA-bd_dom_put_sf"/>
</dbReference>
<dbReference type="Gene3D" id="1.10.1660.10">
    <property type="match status" value="1"/>
</dbReference>
<dbReference type="Pfam" id="PF13411">
    <property type="entry name" value="MerR_1"/>
    <property type="match status" value="1"/>
</dbReference>
<evidence type="ECO:0000259" key="2">
    <source>
        <dbReference type="SMART" id="SM00422"/>
    </source>
</evidence>
<dbReference type="OrthoDB" id="7410529at2"/>
<dbReference type="SMART" id="SM00422">
    <property type="entry name" value="HTH_MERR"/>
    <property type="match status" value="1"/>
</dbReference>
<feature type="domain" description="HTH merR-type" evidence="2">
    <location>
        <begin position="49"/>
        <end position="127"/>
    </location>
</feature>
<evidence type="ECO:0000313" key="3">
    <source>
        <dbReference type="EMBL" id="RSX52300.1"/>
    </source>
</evidence>
<dbReference type="SUPFAM" id="SSF46955">
    <property type="entry name" value="Putative DNA-binding domain"/>
    <property type="match status" value="1"/>
</dbReference>
<feature type="compositionally biased region" description="Polar residues" evidence="1">
    <location>
        <begin position="192"/>
        <end position="206"/>
    </location>
</feature>
<keyword evidence="4" id="KW-1185">Reference proteome</keyword>